<name>A0ABU8T2W7_9PSEU</name>
<dbReference type="SUPFAM" id="SSF63817">
    <property type="entry name" value="Sortase"/>
    <property type="match status" value="1"/>
</dbReference>
<comment type="caution">
    <text evidence="2">The sequence shown here is derived from an EMBL/GenBank/DDBJ whole genome shotgun (WGS) entry which is preliminary data.</text>
</comment>
<dbReference type="InterPro" id="IPR042001">
    <property type="entry name" value="Sortase_F"/>
</dbReference>
<keyword evidence="3" id="KW-1185">Reference proteome</keyword>
<reference evidence="2 3" key="1">
    <citation type="submission" date="2024-03" db="EMBL/GenBank/DDBJ databases">
        <title>Draft genome sequence of Pseudonocardia sp. DW16-2.</title>
        <authorList>
            <person name="Duangmal K."/>
        </authorList>
    </citation>
    <scope>NUCLEOTIDE SEQUENCE [LARGE SCALE GENOMIC DNA]</scope>
    <source>
        <strain evidence="2 3">DW16-2</strain>
    </source>
</reference>
<dbReference type="RefSeq" id="WP_340286458.1">
    <property type="nucleotide sequence ID" value="NZ_JBBJUP010000003.1"/>
</dbReference>
<sequence>MFLDPLDRPPGYRAAVRRDRRDRRRAALRASRARLAADPRPLYPTLRAVAVSAVLLVPVVTTAALDPGDPPAETASAGLPPVPAAFRAAPAAPAGARGARPVAPPTGLSIPSIGLTVGEPEPLALDADGVLPAPADFARTGWWTGGPKPGEAGPAVIVGHVDSWRGPAVFFRLRDVPVGATVVVPRSDGRSTTFTVDAVRTYPKDRFPSDEVYGATANAQLRLITCGGAFDHAARSYDDNVVVFASVH</sequence>
<dbReference type="Gene3D" id="2.40.260.10">
    <property type="entry name" value="Sortase"/>
    <property type="match status" value="1"/>
</dbReference>
<gene>
    <name evidence="2" type="ORF">WJX68_05075</name>
</gene>
<dbReference type="InterPro" id="IPR005754">
    <property type="entry name" value="Sortase"/>
</dbReference>
<keyword evidence="1" id="KW-0378">Hydrolase</keyword>
<accession>A0ABU8T2W7</accession>
<protein>
    <submittedName>
        <fullName evidence="2">Class F sortase</fullName>
    </submittedName>
</protein>
<evidence type="ECO:0000313" key="3">
    <source>
        <dbReference type="Proteomes" id="UP001364211"/>
    </source>
</evidence>
<dbReference type="Proteomes" id="UP001364211">
    <property type="component" value="Unassembled WGS sequence"/>
</dbReference>
<organism evidence="2 3">
    <name type="scientific">Pseudonocardia spirodelae</name>
    <dbReference type="NCBI Taxonomy" id="3133431"/>
    <lineage>
        <taxon>Bacteria</taxon>
        <taxon>Bacillati</taxon>
        <taxon>Actinomycetota</taxon>
        <taxon>Actinomycetes</taxon>
        <taxon>Pseudonocardiales</taxon>
        <taxon>Pseudonocardiaceae</taxon>
        <taxon>Pseudonocardia</taxon>
    </lineage>
</organism>
<dbReference type="InterPro" id="IPR023365">
    <property type="entry name" value="Sortase_dom-sf"/>
</dbReference>
<dbReference type="Pfam" id="PF04203">
    <property type="entry name" value="Sortase"/>
    <property type="match status" value="1"/>
</dbReference>
<proteinExistence type="predicted"/>
<dbReference type="EMBL" id="JBBJUP010000003">
    <property type="protein sequence ID" value="MEJ8278296.1"/>
    <property type="molecule type" value="Genomic_DNA"/>
</dbReference>
<evidence type="ECO:0000256" key="1">
    <source>
        <dbReference type="ARBA" id="ARBA00022801"/>
    </source>
</evidence>
<dbReference type="NCBIfam" id="NF033748">
    <property type="entry name" value="class_F_sortase"/>
    <property type="match status" value="1"/>
</dbReference>
<dbReference type="CDD" id="cd05829">
    <property type="entry name" value="Sortase_F"/>
    <property type="match status" value="1"/>
</dbReference>
<evidence type="ECO:0000313" key="2">
    <source>
        <dbReference type="EMBL" id="MEJ8278296.1"/>
    </source>
</evidence>